<feature type="chain" id="PRO_5031359461" evidence="1">
    <location>
        <begin position="18"/>
        <end position="129"/>
    </location>
</feature>
<reference evidence="2" key="1">
    <citation type="submission" date="2021-01" db="EMBL/GenBank/DDBJ databases">
        <authorList>
            <person name="Corre E."/>
            <person name="Pelletier E."/>
            <person name="Niang G."/>
            <person name="Scheremetjew M."/>
            <person name="Finn R."/>
            <person name="Kale V."/>
            <person name="Holt S."/>
            <person name="Cochrane G."/>
            <person name="Meng A."/>
            <person name="Brown T."/>
            <person name="Cohen L."/>
        </authorList>
    </citation>
    <scope>NUCLEOTIDE SEQUENCE</scope>
    <source>
        <strain evidence="2">OF101</strain>
    </source>
</reference>
<dbReference type="AlphaFoldDB" id="A0A7S1RCB9"/>
<organism evidence="2">
    <name type="scientific">Alexandrium catenella</name>
    <name type="common">Red tide dinoflagellate</name>
    <name type="synonym">Gonyaulax catenella</name>
    <dbReference type="NCBI Taxonomy" id="2925"/>
    <lineage>
        <taxon>Eukaryota</taxon>
        <taxon>Sar</taxon>
        <taxon>Alveolata</taxon>
        <taxon>Dinophyceae</taxon>
        <taxon>Gonyaulacales</taxon>
        <taxon>Pyrocystaceae</taxon>
        <taxon>Alexandrium</taxon>
    </lineage>
</organism>
<keyword evidence="1" id="KW-0732">Signal</keyword>
<proteinExistence type="predicted"/>
<evidence type="ECO:0000313" key="2">
    <source>
        <dbReference type="EMBL" id="CAD9162602.1"/>
    </source>
</evidence>
<protein>
    <submittedName>
        <fullName evidence="2">Uncharacterized protein</fullName>
    </submittedName>
</protein>
<accession>A0A7S1RCB9</accession>
<gene>
    <name evidence="2" type="ORF">ACAT0790_LOCUS39367</name>
</gene>
<name>A0A7S1RCB9_ALECA</name>
<feature type="signal peptide" evidence="1">
    <location>
        <begin position="1"/>
        <end position="17"/>
    </location>
</feature>
<evidence type="ECO:0000256" key="1">
    <source>
        <dbReference type="SAM" id="SignalP"/>
    </source>
</evidence>
<sequence length="129" mass="14041">MQLRGLLAATLVLAALGHDASEKSKLDINQKVYIESEPVLGDGAGEGILNTCQGFAKQHVSNPDAPHVKVCGTGIKATFFLRGRCEGYYEHSKVVGRCDTTMASDTCEEWSPANDARFGHYQSYMVQQC</sequence>
<dbReference type="EMBL" id="HBGE01065669">
    <property type="protein sequence ID" value="CAD9162602.1"/>
    <property type="molecule type" value="Transcribed_RNA"/>
</dbReference>